<accession>A0A2P6NGA3</accession>
<proteinExistence type="predicted"/>
<name>A0A2P6NGA3_9EUKA</name>
<evidence type="ECO:0000313" key="2">
    <source>
        <dbReference type="Proteomes" id="UP000241769"/>
    </source>
</evidence>
<gene>
    <name evidence="1" type="ORF">PROFUN_09926</name>
</gene>
<dbReference type="AlphaFoldDB" id="A0A2P6NGA3"/>
<protein>
    <submittedName>
        <fullName evidence="1">Uncharacterized protein</fullName>
    </submittedName>
</protein>
<organism evidence="1 2">
    <name type="scientific">Planoprotostelium fungivorum</name>
    <dbReference type="NCBI Taxonomy" id="1890364"/>
    <lineage>
        <taxon>Eukaryota</taxon>
        <taxon>Amoebozoa</taxon>
        <taxon>Evosea</taxon>
        <taxon>Variosea</taxon>
        <taxon>Cavosteliida</taxon>
        <taxon>Cavosteliaceae</taxon>
        <taxon>Planoprotostelium</taxon>
    </lineage>
</organism>
<comment type="caution">
    <text evidence="1">The sequence shown here is derived from an EMBL/GenBank/DDBJ whole genome shotgun (WGS) entry which is preliminary data.</text>
</comment>
<sequence length="86" mass="9744">MTTTTATNNAKQAPKTTTNCYELRKATPYPVYEKGLDMWRCLACHTVGELNKTGNDGTLSCFNSQYFTRENDSVWQTQSCWPHNDG</sequence>
<dbReference type="InParanoid" id="A0A2P6NGA3"/>
<keyword evidence="2" id="KW-1185">Reference proteome</keyword>
<dbReference type="Proteomes" id="UP000241769">
    <property type="component" value="Unassembled WGS sequence"/>
</dbReference>
<reference evidence="1 2" key="1">
    <citation type="journal article" date="2018" name="Genome Biol. Evol.">
        <title>Multiple Roots of Fruiting Body Formation in Amoebozoa.</title>
        <authorList>
            <person name="Hillmann F."/>
            <person name="Forbes G."/>
            <person name="Novohradska S."/>
            <person name="Ferling I."/>
            <person name="Riege K."/>
            <person name="Groth M."/>
            <person name="Westermann M."/>
            <person name="Marz M."/>
            <person name="Spaller T."/>
            <person name="Winckler T."/>
            <person name="Schaap P."/>
            <person name="Glockner G."/>
        </authorList>
    </citation>
    <scope>NUCLEOTIDE SEQUENCE [LARGE SCALE GENOMIC DNA]</scope>
    <source>
        <strain evidence="1 2">Jena</strain>
    </source>
</reference>
<evidence type="ECO:0000313" key="1">
    <source>
        <dbReference type="EMBL" id="PRP82975.1"/>
    </source>
</evidence>
<dbReference type="EMBL" id="MDYQ01000092">
    <property type="protein sequence ID" value="PRP82975.1"/>
    <property type="molecule type" value="Genomic_DNA"/>
</dbReference>